<dbReference type="InterPro" id="IPR020845">
    <property type="entry name" value="AMP-binding_CS"/>
</dbReference>
<dbReference type="RefSeq" id="WP_114694222.1">
    <property type="nucleotide sequence ID" value="NZ_QQOH01000001.1"/>
</dbReference>
<dbReference type="InterPro" id="IPR025110">
    <property type="entry name" value="AMP-bd_C"/>
</dbReference>
<keyword evidence="2" id="KW-0436">Ligase</keyword>
<comment type="caution">
    <text evidence="5">The sequence shown here is derived from an EMBL/GenBank/DDBJ whole genome shotgun (WGS) entry which is preliminary data.</text>
</comment>
<evidence type="ECO:0000313" key="5">
    <source>
        <dbReference type="EMBL" id="RDE24636.1"/>
    </source>
</evidence>
<dbReference type="AlphaFoldDB" id="A0A369WVR3"/>
<dbReference type="Gene3D" id="3.30.300.30">
    <property type="match status" value="1"/>
</dbReference>
<dbReference type="FunFam" id="3.30.300.30:FF:000008">
    <property type="entry name" value="2,3-dihydroxybenzoate-AMP ligase"/>
    <property type="match status" value="1"/>
</dbReference>
<evidence type="ECO:0000259" key="4">
    <source>
        <dbReference type="Pfam" id="PF13193"/>
    </source>
</evidence>
<dbReference type="Pfam" id="PF00501">
    <property type="entry name" value="AMP-binding"/>
    <property type="match status" value="1"/>
</dbReference>
<evidence type="ECO:0000256" key="2">
    <source>
        <dbReference type="ARBA" id="ARBA00022598"/>
    </source>
</evidence>
<keyword evidence="6" id="KW-1185">Reference proteome</keyword>
<dbReference type="GO" id="GO:0006631">
    <property type="term" value="P:fatty acid metabolic process"/>
    <property type="evidence" value="ECO:0007669"/>
    <property type="project" value="TreeGrafter"/>
</dbReference>
<evidence type="ECO:0000256" key="1">
    <source>
        <dbReference type="ARBA" id="ARBA00006432"/>
    </source>
</evidence>
<dbReference type="PROSITE" id="PS00455">
    <property type="entry name" value="AMP_BINDING"/>
    <property type="match status" value="1"/>
</dbReference>
<evidence type="ECO:0000313" key="6">
    <source>
        <dbReference type="Proteomes" id="UP000253769"/>
    </source>
</evidence>
<dbReference type="Pfam" id="PF13193">
    <property type="entry name" value="AMP-binding_C"/>
    <property type="match status" value="1"/>
</dbReference>
<feature type="domain" description="AMP-binding enzyme C-terminal" evidence="4">
    <location>
        <begin position="426"/>
        <end position="501"/>
    </location>
</feature>
<dbReference type="InterPro" id="IPR042099">
    <property type="entry name" value="ANL_N_sf"/>
</dbReference>
<feature type="domain" description="AMP-dependent synthetase/ligase" evidence="3">
    <location>
        <begin position="9"/>
        <end position="376"/>
    </location>
</feature>
<sequence length="519" mass="57126">MNLGSLITRSARFWGDQLAVKDERKSLTYRELDQRSNQLANALQSLELFPGDRVGVLAWNRAEIIEVEVALYKGGFVRAPINARLSDTEAVHVCNDAQAQVLIVDPEHLDAAKLALDSSDSVRRILVMGDSDLVDPKDSYEQTLTAASSETVAEEMEPEDLAVLHYTSGSSGVLKAAMQTVGNRHSVLQKLIYRGQLHADSQEICIHVGPITHASGMSIMPLLSQGHCNLLMSRFDADDFLATVEREQATQTYLVPTMINRILSSPNRDRYDISSLKMIRYGAAPISPARLKEAIEFFGPILNQGYGAGETCSSVCVLTEADHASALNGHPERLSSCGRPLFATEVKIVDDAGVELPVGEAGEMVIRGPDVMKGYWNAPDLTEEVLKDGYYHTGDIAYADEQGYLFIIDRKKDMIVAGGFNVYPNEVENALYQHPDVFEACVVGAPDPDMGESVKAVVVLKPGAKTSAESLINHCAELLGRFKKPNSVEFESELPKNGNGKIQRREVRDRYWQNSERKV</sequence>
<evidence type="ECO:0000259" key="3">
    <source>
        <dbReference type="Pfam" id="PF00501"/>
    </source>
</evidence>
<dbReference type="InterPro" id="IPR000873">
    <property type="entry name" value="AMP-dep_synth/lig_dom"/>
</dbReference>
<dbReference type="EMBL" id="QQOH01000001">
    <property type="protein sequence ID" value="RDE24636.1"/>
    <property type="molecule type" value="Genomic_DNA"/>
</dbReference>
<name>A0A369WVR3_9GAMM</name>
<dbReference type="PANTHER" id="PTHR43201:SF5">
    <property type="entry name" value="MEDIUM-CHAIN ACYL-COA LIGASE ACSF2, MITOCHONDRIAL"/>
    <property type="match status" value="1"/>
</dbReference>
<dbReference type="SUPFAM" id="SSF56801">
    <property type="entry name" value="Acetyl-CoA synthetase-like"/>
    <property type="match status" value="1"/>
</dbReference>
<reference evidence="5 6" key="1">
    <citation type="submission" date="2018-07" db="EMBL/GenBank/DDBJ databases">
        <title>Motiliproteus coralliicola sp. nov., a bacterium isolated from Coral.</title>
        <authorList>
            <person name="Wang G."/>
        </authorList>
    </citation>
    <scope>NUCLEOTIDE SEQUENCE [LARGE SCALE GENOMIC DNA]</scope>
    <source>
        <strain evidence="5 6">C34</strain>
    </source>
</reference>
<organism evidence="5 6">
    <name type="scientific">Motiliproteus coralliicola</name>
    <dbReference type="NCBI Taxonomy" id="2283196"/>
    <lineage>
        <taxon>Bacteria</taxon>
        <taxon>Pseudomonadati</taxon>
        <taxon>Pseudomonadota</taxon>
        <taxon>Gammaproteobacteria</taxon>
        <taxon>Oceanospirillales</taxon>
        <taxon>Oceanospirillaceae</taxon>
        <taxon>Motiliproteus</taxon>
    </lineage>
</organism>
<accession>A0A369WVR3</accession>
<dbReference type="Proteomes" id="UP000253769">
    <property type="component" value="Unassembled WGS sequence"/>
</dbReference>
<dbReference type="Gene3D" id="3.40.50.12780">
    <property type="entry name" value="N-terminal domain of ligase-like"/>
    <property type="match status" value="1"/>
</dbReference>
<dbReference type="OrthoDB" id="9761989at2"/>
<proteinExistence type="inferred from homology"/>
<comment type="similarity">
    <text evidence="1">Belongs to the ATP-dependent AMP-binding enzyme family.</text>
</comment>
<gene>
    <name evidence="5" type="ORF">DV711_03345</name>
</gene>
<dbReference type="PANTHER" id="PTHR43201">
    <property type="entry name" value="ACYL-COA SYNTHETASE"/>
    <property type="match status" value="1"/>
</dbReference>
<protein>
    <submittedName>
        <fullName evidence="5">AMP-dependent synthetase</fullName>
    </submittedName>
</protein>
<dbReference type="GO" id="GO:0031956">
    <property type="term" value="F:medium-chain fatty acid-CoA ligase activity"/>
    <property type="evidence" value="ECO:0007669"/>
    <property type="project" value="TreeGrafter"/>
</dbReference>
<dbReference type="InterPro" id="IPR045851">
    <property type="entry name" value="AMP-bd_C_sf"/>
</dbReference>